<dbReference type="PROSITE" id="PS00062">
    <property type="entry name" value="ALDOKETO_REDUCTASE_2"/>
    <property type="match status" value="1"/>
</dbReference>
<dbReference type="STRING" id="43064.SAMN04488086_11839"/>
<dbReference type="EMBL" id="FWEY01000004">
    <property type="protein sequence ID" value="SLM51956.1"/>
    <property type="molecule type" value="Genomic_DNA"/>
</dbReference>
<dbReference type="AlphaFoldDB" id="A0A1W1IG26"/>
<accession>A0A1W1IG26</accession>
<evidence type="ECO:0000256" key="2">
    <source>
        <dbReference type="ARBA" id="ARBA00022857"/>
    </source>
</evidence>
<dbReference type="PRINTS" id="PR00069">
    <property type="entry name" value="ALDKETRDTASE"/>
</dbReference>
<evidence type="ECO:0000313" key="8">
    <source>
        <dbReference type="EMBL" id="SLM51956.1"/>
    </source>
</evidence>
<evidence type="ECO:0000256" key="5">
    <source>
        <dbReference type="PIRSR" id="PIRSR000097-2"/>
    </source>
</evidence>
<dbReference type="InterPro" id="IPR023210">
    <property type="entry name" value="NADP_OxRdtase_dom"/>
</dbReference>
<dbReference type="InterPro" id="IPR018170">
    <property type="entry name" value="Aldo/ket_reductase_CS"/>
</dbReference>
<sequence>MRYTTLNNNEIIPNLGTGTYRISPTDAERSVEHALKSGYQLVDTANVYLNEKAVGRAIKNSGVNRSEIFLTSKIWPTDYKYEKAKQAIEDTLNRLGVDYLDLMLLHQPVGDYLGAWKAMEEAVSTGKIKVIGLSNFTGPELDKVITEGTIKPAVVQVECHPYFQQKELKAKLAKDNIALEAWYPLGSADKDLLAEPIFTELASKYNKSVVQIILHWHVQTGNIVIPGSKNPAHIDSNLDIFDFELTAAELAQISQLDKGKRFFNLPKWMHRLFLLARVNYDKQA</sequence>
<dbReference type="GO" id="GO:0016616">
    <property type="term" value="F:oxidoreductase activity, acting on the CH-OH group of donors, NAD or NADP as acceptor"/>
    <property type="evidence" value="ECO:0007669"/>
    <property type="project" value="UniProtKB-ARBA"/>
</dbReference>
<evidence type="ECO:0000256" key="4">
    <source>
        <dbReference type="PIRSR" id="PIRSR000097-1"/>
    </source>
</evidence>
<feature type="site" description="Lowers pKa of active site Tyr" evidence="6">
    <location>
        <position position="73"/>
    </location>
</feature>
<dbReference type="PIRSF" id="PIRSF000097">
    <property type="entry name" value="AKR"/>
    <property type="match status" value="1"/>
</dbReference>
<keyword evidence="2" id="KW-0521">NADP</keyword>
<dbReference type="Pfam" id="PF00248">
    <property type="entry name" value="Aldo_ket_red"/>
    <property type="match status" value="1"/>
</dbReference>
<dbReference type="RefSeq" id="WP_086942771.1">
    <property type="nucleotide sequence ID" value="NZ_FONM01000018.1"/>
</dbReference>
<reference evidence="9" key="1">
    <citation type="submission" date="2016-04" db="EMBL/GenBank/DDBJ databases">
        <authorList>
            <person name="Strepis N."/>
        </authorList>
    </citation>
    <scope>NUCLEOTIDE SEQUENCE [LARGE SCALE GENOMIC DNA]</scope>
</reference>
<keyword evidence="9" id="KW-1185">Reference proteome</keyword>
<dbReference type="Gene3D" id="3.20.20.100">
    <property type="entry name" value="NADP-dependent oxidoreductase domain"/>
    <property type="match status" value="1"/>
</dbReference>
<dbReference type="SUPFAM" id="SSF51430">
    <property type="entry name" value="NAD(P)-linked oxidoreductase"/>
    <property type="match status" value="1"/>
</dbReference>
<comment type="similarity">
    <text evidence="1">Belongs to the aldo/keto reductase family.</text>
</comment>
<protein>
    <submittedName>
        <fullName evidence="8">Aldo/keto reductase subgroup</fullName>
    </submittedName>
</protein>
<dbReference type="FunFam" id="3.20.20.100:FF:000015">
    <property type="entry name" value="Oxidoreductase, aldo/keto reductase family"/>
    <property type="match status" value="1"/>
</dbReference>
<proteinExistence type="inferred from homology"/>
<evidence type="ECO:0000256" key="6">
    <source>
        <dbReference type="PIRSR" id="PIRSR000097-3"/>
    </source>
</evidence>
<dbReference type="InterPro" id="IPR020471">
    <property type="entry name" value="AKR"/>
</dbReference>
<keyword evidence="3" id="KW-0560">Oxidoreductase</keyword>
<feature type="binding site" evidence="5">
    <location>
        <position position="106"/>
    </location>
    <ligand>
        <name>substrate</name>
    </ligand>
</feature>
<evidence type="ECO:0000256" key="3">
    <source>
        <dbReference type="ARBA" id="ARBA00023002"/>
    </source>
</evidence>
<evidence type="ECO:0000259" key="7">
    <source>
        <dbReference type="Pfam" id="PF00248"/>
    </source>
</evidence>
<feature type="active site" description="Proton donor" evidence="4">
    <location>
        <position position="48"/>
    </location>
</feature>
<name>A0A1W1IG26_9LACT</name>
<evidence type="ECO:0000256" key="1">
    <source>
        <dbReference type="ARBA" id="ARBA00007905"/>
    </source>
</evidence>
<dbReference type="PANTHER" id="PTHR43827:SF3">
    <property type="entry name" value="NADP-DEPENDENT OXIDOREDUCTASE DOMAIN-CONTAINING PROTEIN"/>
    <property type="match status" value="1"/>
</dbReference>
<dbReference type="InterPro" id="IPR036812">
    <property type="entry name" value="NAD(P)_OxRdtase_dom_sf"/>
</dbReference>
<dbReference type="OrthoDB" id="9804790at2"/>
<dbReference type="PANTHER" id="PTHR43827">
    <property type="entry name" value="2,5-DIKETO-D-GLUCONIC ACID REDUCTASE"/>
    <property type="match status" value="1"/>
</dbReference>
<feature type="domain" description="NADP-dependent oxidoreductase" evidence="7">
    <location>
        <begin position="15"/>
        <end position="257"/>
    </location>
</feature>
<evidence type="ECO:0000313" key="9">
    <source>
        <dbReference type="Proteomes" id="UP000195985"/>
    </source>
</evidence>
<organism evidence="8 9">
    <name type="scientific">Trichococcus pasteurii</name>
    <dbReference type="NCBI Taxonomy" id="43064"/>
    <lineage>
        <taxon>Bacteria</taxon>
        <taxon>Bacillati</taxon>
        <taxon>Bacillota</taxon>
        <taxon>Bacilli</taxon>
        <taxon>Lactobacillales</taxon>
        <taxon>Carnobacteriaceae</taxon>
        <taxon>Trichococcus</taxon>
    </lineage>
</organism>
<gene>
    <name evidence="8" type="ORF">TPAS_1636</name>
</gene>
<dbReference type="Proteomes" id="UP000195985">
    <property type="component" value="Unassembled WGS sequence"/>
</dbReference>